<comment type="subcellular location">
    <subcellularLocation>
        <location evidence="3">Cytoplasm</location>
        <location evidence="3">Cytoskeleton</location>
        <location evidence="3">Spindle</location>
    </subcellularLocation>
    <subcellularLocation>
        <location evidence="4">Cytoplasm</location>
        <location evidence="4">Cytosol</location>
    </subcellularLocation>
    <subcellularLocation>
        <location evidence="2">Mitochondrion</location>
    </subcellularLocation>
    <subcellularLocation>
        <location evidence="1">Nucleus</location>
    </subcellularLocation>
</comment>
<keyword evidence="9" id="KW-0443">Lipid metabolism</keyword>
<dbReference type="EMBL" id="MVGT01002328">
    <property type="protein sequence ID" value="OVA08597.1"/>
    <property type="molecule type" value="Genomic_DNA"/>
</dbReference>
<evidence type="ECO:0000256" key="8">
    <source>
        <dbReference type="ARBA" id="ARBA00022990"/>
    </source>
</evidence>
<dbReference type="STRING" id="56857.A0A200QDX6"/>
<comment type="subunit">
    <text evidence="15">Homotetramer. Interacts with PCTP.</text>
</comment>
<evidence type="ECO:0000256" key="3">
    <source>
        <dbReference type="ARBA" id="ARBA00004186"/>
    </source>
</evidence>
<dbReference type="PANTHER" id="PTHR21660">
    <property type="entry name" value="THIOESTERASE SUPERFAMILY MEMBER-RELATED"/>
    <property type="match status" value="1"/>
</dbReference>
<dbReference type="GO" id="GO:0005829">
    <property type="term" value="C:cytosol"/>
    <property type="evidence" value="ECO:0007669"/>
    <property type="project" value="UniProtKB-SubCell"/>
</dbReference>
<dbReference type="FunFam" id="3.10.129.10:FF:000021">
    <property type="entry name" value="Acyl-coenzyme A thioesterase 13"/>
    <property type="match status" value="1"/>
</dbReference>
<keyword evidence="11" id="KW-0206">Cytoskeleton</keyword>
<keyword evidence="10" id="KW-0496">Mitochondrion</keyword>
<comment type="catalytic activity">
    <reaction evidence="13">
        <text>a fatty acyl-CoA + H2O = a fatty acid + CoA + H(+)</text>
        <dbReference type="Rhea" id="RHEA:16781"/>
        <dbReference type="ChEBI" id="CHEBI:15377"/>
        <dbReference type="ChEBI" id="CHEBI:15378"/>
        <dbReference type="ChEBI" id="CHEBI:28868"/>
        <dbReference type="ChEBI" id="CHEBI:57287"/>
        <dbReference type="ChEBI" id="CHEBI:77636"/>
    </reaction>
    <physiologicalReaction direction="left-to-right" evidence="13">
        <dbReference type="Rhea" id="RHEA:16782"/>
    </physiologicalReaction>
</comment>
<evidence type="ECO:0000256" key="1">
    <source>
        <dbReference type="ARBA" id="ARBA00004123"/>
    </source>
</evidence>
<dbReference type="PANTHER" id="PTHR21660:SF1">
    <property type="entry name" value="ACYL-COENZYME A THIOESTERASE 13"/>
    <property type="match status" value="1"/>
</dbReference>
<dbReference type="GO" id="GO:0047617">
    <property type="term" value="F:fatty acyl-CoA hydrolase activity"/>
    <property type="evidence" value="ECO:0007669"/>
    <property type="project" value="InterPro"/>
</dbReference>
<evidence type="ECO:0000256" key="7">
    <source>
        <dbReference type="ARBA" id="ARBA00022801"/>
    </source>
</evidence>
<feature type="domain" description="Thioesterase" evidence="19">
    <location>
        <begin position="62"/>
        <end position="135"/>
    </location>
</feature>
<dbReference type="InterPro" id="IPR029069">
    <property type="entry name" value="HotDog_dom_sf"/>
</dbReference>
<keyword evidence="12" id="KW-0539">Nucleus</keyword>
<dbReference type="AlphaFoldDB" id="A0A200QDX6"/>
<dbReference type="GO" id="GO:0005739">
    <property type="term" value="C:mitochondrion"/>
    <property type="evidence" value="ECO:0007669"/>
    <property type="project" value="UniProtKB-SubCell"/>
</dbReference>
<evidence type="ECO:0000256" key="2">
    <source>
        <dbReference type="ARBA" id="ARBA00004173"/>
    </source>
</evidence>
<dbReference type="GO" id="GO:0005634">
    <property type="term" value="C:nucleus"/>
    <property type="evidence" value="ECO:0007669"/>
    <property type="project" value="UniProtKB-SubCell"/>
</dbReference>
<evidence type="ECO:0000256" key="17">
    <source>
        <dbReference type="ARBA" id="ARBA00081533"/>
    </source>
</evidence>
<evidence type="ECO:0000256" key="12">
    <source>
        <dbReference type="ARBA" id="ARBA00023242"/>
    </source>
</evidence>
<dbReference type="OMA" id="VEENGHW"/>
<dbReference type="InterPro" id="IPR006683">
    <property type="entry name" value="Thioestr_dom"/>
</dbReference>
<proteinExistence type="inferred from homology"/>
<reference evidence="20 21" key="1">
    <citation type="journal article" date="2017" name="Mol. Plant">
        <title>The Genome of Medicinal Plant Macleaya cordata Provides New Insights into Benzylisoquinoline Alkaloids Metabolism.</title>
        <authorList>
            <person name="Liu X."/>
            <person name="Liu Y."/>
            <person name="Huang P."/>
            <person name="Ma Y."/>
            <person name="Qing Z."/>
            <person name="Tang Q."/>
            <person name="Cao H."/>
            <person name="Cheng P."/>
            <person name="Zheng Y."/>
            <person name="Yuan Z."/>
            <person name="Zhou Y."/>
            <person name="Liu J."/>
            <person name="Tang Z."/>
            <person name="Zhuo Y."/>
            <person name="Zhang Y."/>
            <person name="Yu L."/>
            <person name="Huang J."/>
            <person name="Yang P."/>
            <person name="Peng Q."/>
            <person name="Zhang J."/>
            <person name="Jiang W."/>
            <person name="Zhang Z."/>
            <person name="Lin K."/>
            <person name="Ro D.K."/>
            <person name="Chen X."/>
            <person name="Xiong X."/>
            <person name="Shang Y."/>
            <person name="Huang S."/>
            <person name="Zeng J."/>
        </authorList>
    </citation>
    <scope>NUCLEOTIDE SEQUENCE [LARGE SCALE GENOMIC DNA]</scope>
    <source>
        <strain evidence="21">cv. BLH2017</strain>
        <tissue evidence="20">Root</tissue>
    </source>
</reference>
<keyword evidence="8" id="KW-0007">Acetylation</keyword>
<dbReference type="InterPro" id="IPR039298">
    <property type="entry name" value="ACOT13"/>
</dbReference>
<keyword evidence="7" id="KW-0378">Hydrolase</keyword>
<dbReference type="Gene3D" id="3.10.129.10">
    <property type="entry name" value="Hotdog Thioesterase"/>
    <property type="match status" value="2"/>
</dbReference>
<evidence type="ECO:0000256" key="4">
    <source>
        <dbReference type="ARBA" id="ARBA00004514"/>
    </source>
</evidence>
<gene>
    <name evidence="20" type="ORF">BVC80_209g347</name>
</gene>
<comment type="function">
    <text evidence="14">Catalyzes the hydrolysis of acyl-CoAs into free fatty acids and coenzyme A (CoASH), regulating their respective intracellular levels. Has acyl-CoA thioesterase activity towards medium (C12) and long-chain (C18) fatty acyl-CoA substrates. Can also hydrolyze 3-hydroxyphenylacetyl-CoA and 3,4-dihydroxyphenylacetyl-CoA (in vitro). May play a role in controlling adaptive thermogenesis.</text>
</comment>
<organism evidence="20 21">
    <name type="scientific">Macleaya cordata</name>
    <name type="common">Five-seeded plume-poppy</name>
    <name type="synonym">Bocconia cordata</name>
    <dbReference type="NCBI Taxonomy" id="56857"/>
    <lineage>
        <taxon>Eukaryota</taxon>
        <taxon>Viridiplantae</taxon>
        <taxon>Streptophyta</taxon>
        <taxon>Embryophyta</taxon>
        <taxon>Tracheophyta</taxon>
        <taxon>Spermatophyta</taxon>
        <taxon>Magnoliopsida</taxon>
        <taxon>Ranunculales</taxon>
        <taxon>Papaveraceae</taxon>
        <taxon>Papaveroideae</taxon>
        <taxon>Macleaya</taxon>
    </lineage>
</organism>
<dbReference type="InParanoid" id="A0A200QDX6"/>
<dbReference type="GO" id="GO:0006629">
    <property type="term" value="P:lipid metabolic process"/>
    <property type="evidence" value="ECO:0007669"/>
    <property type="project" value="UniProtKB-KW"/>
</dbReference>
<dbReference type="Pfam" id="PF03061">
    <property type="entry name" value="4HBT"/>
    <property type="match status" value="1"/>
</dbReference>
<evidence type="ECO:0000256" key="6">
    <source>
        <dbReference type="ARBA" id="ARBA00022490"/>
    </source>
</evidence>
<dbReference type="FunCoup" id="A0A200QDX6">
    <property type="interactions" value="3"/>
</dbReference>
<evidence type="ECO:0000256" key="9">
    <source>
        <dbReference type="ARBA" id="ARBA00023098"/>
    </source>
</evidence>
<dbReference type="Proteomes" id="UP000195402">
    <property type="component" value="Unassembled WGS sequence"/>
</dbReference>
<dbReference type="CDD" id="cd03443">
    <property type="entry name" value="PaaI_thioesterase"/>
    <property type="match status" value="1"/>
</dbReference>
<protein>
    <recommendedName>
        <fullName evidence="16">Acyl-coenzyme A thioesterase 13</fullName>
    </recommendedName>
    <alternativeName>
        <fullName evidence="17">Hotdog-fold thioesterase superfamily member 2</fullName>
    </alternativeName>
    <alternativeName>
        <fullName evidence="18">Thioesterase superfamily member 2</fullName>
    </alternativeName>
</protein>
<keyword evidence="6" id="KW-0963">Cytoplasm</keyword>
<evidence type="ECO:0000256" key="15">
    <source>
        <dbReference type="ARBA" id="ARBA00064709"/>
    </source>
</evidence>
<dbReference type="GO" id="GO:0005819">
    <property type="term" value="C:spindle"/>
    <property type="evidence" value="ECO:0007669"/>
    <property type="project" value="UniProtKB-SubCell"/>
</dbReference>
<evidence type="ECO:0000256" key="16">
    <source>
        <dbReference type="ARBA" id="ARBA00067273"/>
    </source>
</evidence>
<comment type="caution">
    <text evidence="20">The sequence shown here is derived from an EMBL/GenBank/DDBJ whole genome shotgun (WGS) entry which is preliminary data.</text>
</comment>
<comment type="similarity">
    <text evidence="5">Belongs to the thioesterase PaaI family.</text>
</comment>
<evidence type="ECO:0000256" key="11">
    <source>
        <dbReference type="ARBA" id="ARBA00023212"/>
    </source>
</evidence>
<evidence type="ECO:0000256" key="10">
    <source>
        <dbReference type="ARBA" id="ARBA00023128"/>
    </source>
</evidence>
<sequence>MKEDTDSKKMQIAKEWLEGLAQGRGGREIETRALQNLLSVRVHRGLIHCNFIIPKSLSDRDGNWHVGAIATLIDVVGSAAIVSCVGIIKVSVDFNISYFSTAKIDEEVEIEAKVLGHKGKLSLNTVEIRKKGSGEMIAFGKQWMSSINPNIINVDPIQDTKKFLEGLAKGGLGGELDRQALQNLHSIRVHKGLIHCNFVVPRSLSDRDGNWHVGAIAMLIDVISAAVINSSVGDVKISVDFNISYFSMAKIDVLIVPPFIYSLN</sequence>
<evidence type="ECO:0000259" key="19">
    <source>
        <dbReference type="Pfam" id="PF03061"/>
    </source>
</evidence>
<dbReference type="SUPFAM" id="SSF54637">
    <property type="entry name" value="Thioesterase/thiol ester dehydrase-isomerase"/>
    <property type="match status" value="2"/>
</dbReference>
<name>A0A200QDX6_MACCD</name>
<evidence type="ECO:0000313" key="20">
    <source>
        <dbReference type="EMBL" id="OVA08597.1"/>
    </source>
</evidence>
<evidence type="ECO:0000256" key="5">
    <source>
        <dbReference type="ARBA" id="ARBA00008324"/>
    </source>
</evidence>
<accession>A0A200QDX6</accession>
<evidence type="ECO:0000313" key="21">
    <source>
        <dbReference type="Proteomes" id="UP000195402"/>
    </source>
</evidence>
<keyword evidence="21" id="KW-1185">Reference proteome</keyword>
<evidence type="ECO:0000256" key="14">
    <source>
        <dbReference type="ARBA" id="ARBA00058205"/>
    </source>
</evidence>
<evidence type="ECO:0000256" key="13">
    <source>
        <dbReference type="ARBA" id="ARBA00052976"/>
    </source>
</evidence>
<evidence type="ECO:0000256" key="18">
    <source>
        <dbReference type="ARBA" id="ARBA00083956"/>
    </source>
</evidence>
<dbReference type="OrthoDB" id="46529at2759"/>